<organism evidence="10 11">
    <name type="scientific">Halopenitus salinus</name>
    <dbReference type="NCBI Taxonomy" id="1198295"/>
    <lineage>
        <taxon>Archaea</taxon>
        <taxon>Methanobacteriati</taxon>
        <taxon>Methanobacteriota</taxon>
        <taxon>Stenosarchaea group</taxon>
        <taxon>Halobacteria</taxon>
        <taxon>Halobacteriales</taxon>
        <taxon>Haloferacaceae</taxon>
        <taxon>Halopenitus</taxon>
    </lineage>
</organism>
<dbReference type="PANTHER" id="PTHR33653">
    <property type="entry name" value="RIBONUCLEASE VAPC2"/>
    <property type="match status" value="1"/>
</dbReference>
<keyword evidence="8" id="KW-0800">Toxin</keyword>
<proteinExistence type="inferred from homology"/>
<dbReference type="HAMAP" id="MF_00265">
    <property type="entry name" value="VapC_Nob1"/>
    <property type="match status" value="1"/>
</dbReference>
<evidence type="ECO:0000256" key="4">
    <source>
        <dbReference type="ARBA" id="ARBA00022723"/>
    </source>
</evidence>
<keyword evidence="3 8" id="KW-0540">Nuclease</keyword>
<dbReference type="InterPro" id="IPR002716">
    <property type="entry name" value="PIN_dom"/>
</dbReference>
<evidence type="ECO:0000256" key="8">
    <source>
        <dbReference type="HAMAP-Rule" id="MF_00265"/>
    </source>
</evidence>
<comment type="cofactor">
    <cofactor evidence="1 8">
        <name>Mg(2+)</name>
        <dbReference type="ChEBI" id="CHEBI:18420"/>
    </cofactor>
</comment>
<accession>A0ABD5UTU6</accession>
<keyword evidence="11" id="KW-1185">Reference proteome</keyword>
<dbReference type="SUPFAM" id="SSF88723">
    <property type="entry name" value="PIN domain-like"/>
    <property type="match status" value="1"/>
</dbReference>
<dbReference type="EC" id="3.1.-.-" evidence="8"/>
<evidence type="ECO:0000313" key="11">
    <source>
        <dbReference type="Proteomes" id="UP001596296"/>
    </source>
</evidence>
<evidence type="ECO:0000256" key="5">
    <source>
        <dbReference type="ARBA" id="ARBA00022801"/>
    </source>
</evidence>
<evidence type="ECO:0000256" key="6">
    <source>
        <dbReference type="ARBA" id="ARBA00022842"/>
    </source>
</evidence>
<evidence type="ECO:0000313" key="10">
    <source>
        <dbReference type="EMBL" id="MFC6891193.1"/>
    </source>
</evidence>
<dbReference type="Pfam" id="PF01850">
    <property type="entry name" value="PIN"/>
    <property type="match status" value="1"/>
</dbReference>
<evidence type="ECO:0000256" key="3">
    <source>
        <dbReference type="ARBA" id="ARBA00022722"/>
    </source>
</evidence>
<dbReference type="GO" id="GO:0000287">
    <property type="term" value="F:magnesium ion binding"/>
    <property type="evidence" value="ECO:0007669"/>
    <property type="project" value="UniProtKB-UniRule"/>
</dbReference>
<gene>
    <name evidence="8" type="primary">vapC</name>
    <name evidence="10" type="ORF">ACFQE9_00895</name>
</gene>
<dbReference type="PANTHER" id="PTHR33653:SF1">
    <property type="entry name" value="RIBONUCLEASE VAPC2"/>
    <property type="match status" value="1"/>
</dbReference>
<name>A0ABD5UTU6_9EURY</name>
<evidence type="ECO:0000256" key="2">
    <source>
        <dbReference type="ARBA" id="ARBA00022649"/>
    </source>
</evidence>
<dbReference type="AlphaFoldDB" id="A0ABD5UTU6"/>
<reference evidence="10 11" key="1">
    <citation type="journal article" date="2019" name="Int. J. Syst. Evol. Microbiol.">
        <title>The Global Catalogue of Microorganisms (GCM) 10K type strain sequencing project: providing services to taxonomists for standard genome sequencing and annotation.</title>
        <authorList>
            <consortium name="The Broad Institute Genomics Platform"/>
            <consortium name="The Broad Institute Genome Sequencing Center for Infectious Disease"/>
            <person name="Wu L."/>
            <person name="Ma J."/>
        </authorList>
    </citation>
    <scope>NUCLEOTIDE SEQUENCE [LARGE SCALE GENOMIC DNA]</scope>
    <source>
        <strain evidence="10 11">SKJ47</strain>
    </source>
</reference>
<evidence type="ECO:0000256" key="1">
    <source>
        <dbReference type="ARBA" id="ARBA00001946"/>
    </source>
</evidence>
<feature type="binding site" evidence="8">
    <location>
        <position position="97"/>
    </location>
    <ligand>
        <name>Mg(2+)</name>
        <dbReference type="ChEBI" id="CHEBI:18420"/>
    </ligand>
</feature>
<dbReference type="CDD" id="cd18754">
    <property type="entry name" value="PIN_VapC4-5_FitB-like"/>
    <property type="match status" value="1"/>
</dbReference>
<feature type="binding site" evidence="8">
    <location>
        <position position="4"/>
    </location>
    <ligand>
        <name>Mg(2+)</name>
        <dbReference type="ChEBI" id="CHEBI:18420"/>
    </ligand>
</feature>
<feature type="domain" description="PIN" evidence="9">
    <location>
        <begin position="1"/>
        <end position="115"/>
    </location>
</feature>
<dbReference type="GO" id="GO:0016787">
    <property type="term" value="F:hydrolase activity"/>
    <property type="evidence" value="ECO:0007669"/>
    <property type="project" value="UniProtKB-KW"/>
</dbReference>
<dbReference type="InterPro" id="IPR029060">
    <property type="entry name" value="PIN-like_dom_sf"/>
</dbReference>
<comment type="caution">
    <text evidence="10">The sequence shown here is derived from an EMBL/GenBank/DDBJ whole genome shotgun (WGS) entry which is preliminary data.</text>
</comment>
<comment type="similarity">
    <text evidence="7 8">Belongs to the PINc/VapC protein family.</text>
</comment>
<dbReference type="Gene3D" id="3.40.50.1010">
    <property type="entry name" value="5'-nuclease"/>
    <property type="match status" value="1"/>
</dbReference>
<comment type="function">
    <text evidence="8">Toxic component of a toxin-antitoxin (TA) system. An RNase.</text>
</comment>
<dbReference type="GO" id="GO:0004518">
    <property type="term" value="F:nuclease activity"/>
    <property type="evidence" value="ECO:0007669"/>
    <property type="project" value="UniProtKB-KW"/>
</dbReference>
<evidence type="ECO:0000256" key="7">
    <source>
        <dbReference type="ARBA" id="ARBA00038093"/>
    </source>
</evidence>
<keyword evidence="6 8" id="KW-0460">Magnesium</keyword>
<dbReference type="InterPro" id="IPR022907">
    <property type="entry name" value="VapC_family"/>
</dbReference>
<evidence type="ECO:0000259" key="9">
    <source>
        <dbReference type="Pfam" id="PF01850"/>
    </source>
</evidence>
<dbReference type="GO" id="GO:0090729">
    <property type="term" value="F:toxin activity"/>
    <property type="evidence" value="ECO:0007669"/>
    <property type="project" value="UniProtKB-KW"/>
</dbReference>
<protein>
    <recommendedName>
        <fullName evidence="8">Ribonuclease VapC</fullName>
        <shortName evidence="8">RNase VapC</shortName>
        <ecNumber evidence="8">3.1.-.-</ecNumber>
    </recommendedName>
    <alternativeName>
        <fullName evidence="8">Putative toxin VapC</fullName>
    </alternativeName>
</protein>
<keyword evidence="4 8" id="KW-0479">Metal-binding</keyword>
<dbReference type="EMBL" id="JBHSXL010000001">
    <property type="protein sequence ID" value="MFC6891193.1"/>
    <property type="molecule type" value="Genomic_DNA"/>
</dbReference>
<dbReference type="Proteomes" id="UP001596296">
    <property type="component" value="Unassembled WGS sequence"/>
</dbReference>
<keyword evidence="2 8" id="KW-1277">Toxin-antitoxin system</keyword>
<keyword evidence="5 8" id="KW-0378">Hydrolase</keyword>
<dbReference type="InterPro" id="IPR050556">
    <property type="entry name" value="Type_II_TA_system_RNase"/>
</dbReference>
<sequence length="130" mass="14374">MILDTSFLIDLMDGDEAAIEAAREIEDANVPQKIPAQVVYELYVGVGYVEDTFREIEAIRSVLDSRPIVAVTEDVAKHAGRIDGRLRRDGNRIGQGDVRIAATAIRHDEPVVTGNPTDFAPIPDVEIREY</sequence>
<dbReference type="RefSeq" id="WP_379739070.1">
    <property type="nucleotide sequence ID" value="NZ_JBHSVN010000001.1"/>
</dbReference>